<gene>
    <name evidence="2" type="ORF">FCC1311_046712</name>
</gene>
<dbReference type="GO" id="GO:0008418">
    <property type="term" value="F:protein-N-terminal asparagine amidohydrolase activity"/>
    <property type="evidence" value="ECO:0007669"/>
    <property type="project" value="InterPro"/>
</dbReference>
<feature type="compositionally biased region" description="Low complexity" evidence="1">
    <location>
        <begin position="126"/>
        <end position="136"/>
    </location>
</feature>
<dbReference type="InParanoid" id="A0A2R5GFC6"/>
<protein>
    <submittedName>
        <fullName evidence="2">Uncharacterized protein</fullName>
    </submittedName>
</protein>
<dbReference type="InterPro" id="IPR026750">
    <property type="entry name" value="NTAN1"/>
</dbReference>
<evidence type="ECO:0000256" key="1">
    <source>
        <dbReference type="SAM" id="MobiDB-lite"/>
    </source>
</evidence>
<dbReference type="PANTHER" id="PTHR12498">
    <property type="entry name" value="N-TERMINAL ASPARAGINE AMIDOHYDROLASE"/>
    <property type="match status" value="1"/>
</dbReference>
<dbReference type="Proteomes" id="UP000241890">
    <property type="component" value="Unassembled WGS sequence"/>
</dbReference>
<evidence type="ECO:0000313" key="3">
    <source>
        <dbReference type="Proteomes" id="UP000241890"/>
    </source>
</evidence>
<dbReference type="GO" id="GO:0005634">
    <property type="term" value="C:nucleus"/>
    <property type="evidence" value="ECO:0007669"/>
    <property type="project" value="TreeGrafter"/>
</dbReference>
<sequence length="473" mass="50226">MLVANLGLRGVDVLEEVYEQLEVESFFDRGVDQEGKFIKAVPTQGCVHVVRQEMAVVDVAHQPWAVNLGTSGLDRSVALFLACEELSRVGVVHLDSEEAAAWATARLAREVGNSLPLQQAVANAAAGGDGASSSGSGSPGPNLGTSTRGRKTPLIDAFIVGGYQDETGHCEAIIRAVLAGLAESEHRIRLGLVCAGLVNDSQHNGNDEDRRGPRCALVTACTLQLKRSKNNSRFRYVAVPVPGFEDRGPAFVLRSARALLGEASLMARAAAQAWEKRAMSSKYRLSLGEALVVRAFSPNTGRFVISPFRLMRMDRQSAAVLLNAARANPADFLRQVGAEYVAPSNTARFIADACEVIRFVVANPDAASTFAAVADSSGSGEEDFSLPLGGINSDSSGMNSSASEQDEDFGSEKGGAGSALAPIIFVMNEVGNGWVPSHQQHKLFTNPPKPMFSTSKQSETPSHPHACLWSACC</sequence>
<keyword evidence="3" id="KW-1185">Reference proteome</keyword>
<organism evidence="2 3">
    <name type="scientific">Hondaea fermentalgiana</name>
    <dbReference type="NCBI Taxonomy" id="2315210"/>
    <lineage>
        <taxon>Eukaryota</taxon>
        <taxon>Sar</taxon>
        <taxon>Stramenopiles</taxon>
        <taxon>Bigyra</taxon>
        <taxon>Labyrinthulomycetes</taxon>
        <taxon>Thraustochytrida</taxon>
        <taxon>Thraustochytriidae</taxon>
        <taxon>Hondaea</taxon>
    </lineage>
</organism>
<comment type="caution">
    <text evidence="2">The sequence shown here is derived from an EMBL/GenBank/DDBJ whole genome shotgun (WGS) entry which is preliminary data.</text>
</comment>
<reference evidence="2 3" key="1">
    <citation type="submission" date="2017-12" db="EMBL/GenBank/DDBJ databases">
        <title>Sequencing, de novo assembly and annotation of complete genome of a new Thraustochytrid species, strain FCC1311.</title>
        <authorList>
            <person name="Sedici K."/>
            <person name="Godart F."/>
            <person name="Aiese Cigliano R."/>
            <person name="Sanseverino W."/>
            <person name="Barakat M."/>
            <person name="Ortet P."/>
            <person name="Marechal E."/>
            <person name="Cagnac O."/>
            <person name="Amato A."/>
        </authorList>
    </citation>
    <scope>NUCLEOTIDE SEQUENCE [LARGE SCALE GENOMIC DNA]</scope>
</reference>
<dbReference type="GO" id="GO:0006511">
    <property type="term" value="P:ubiquitin-dependent protein catabolic process"/>
    <property type="evidence" value="ECO:0007669"/>
    <property type="project" value="TreeGrafter"/>
</dbReference>
<evidence type="ECO:0000313" key="2">
    <source>
        <dbReference type="EMBL" id="GBG28448.1"/>
    </source>
</evidence>
<dbReference type="EMBL" id="BEYU01000041">
    <property type="protein sequence ID" value="GBG28448.1"/>
    <property type="molecule type" value="Genomic_DNA"/>
</dbReference>
<proteinExistence type="predicted"/>
<dbReference type="AlphaFoldDB" id="A0A2R5GFC6"/>
<feature type="region of interest" description="Disordered" evidence="1">
    <location>
        <begin position="395"/>
        <end position="414"/>
    </location>
</feature>
<dbReference type="PANTHER" id="PTHR12498:SF0">
    <property type="entry name" value="PROTEIN N-TERMINAL ASPARAGINE AMIDOHYDROLASE"/>
    <property type="match status" value="1"/>
</dbReference>
<name>A0A2R5GFC6_9STRA</name>
<accession>A0A2R5GFC6</accession>
<feature type="region of interest" description="Disordered" evidence="1">
    <location>
        <begin position="126"/>
        <end position="149"/>
    </location>
</feature>
<dbReference type="Pfam" id="PF14736">
    <property type="entry name" value="N_Asn_amidohyd"/>
    <property type="match status" value="1"/>
</dbReference>